<gene>
    <name evidence="2" type="ORF">SAMN05421544_1158</name>
</gene>
<dbReference type="Proteomes" id="UP000198517">
    <property type="component" value="Unassembled WGS sequence"/>
</dbReference>
<dbReference type="SUPFAM" id="SSF53448">
    <property type="entry name" value="Nucleotide-diphospho-sugar transferases"/>
    <property type="match status" value="1"/>
</dbReference>
<keyword evidence="3" id="KW-1185">Reference proteome</keyword>
<dbReference type="InterPro" id="IPR001173">
    <property type="entry name" value="Glyco_trans_2-like"/>
</dbReference>
<evidence type="ECO:0000313" key="2">
    <source>
        <dbReference type="EMBL" id="SDE60949.1"/>
    </source>
</evidence>
<dbReference type="RefSeq" id="WP_092737316.1">
    <property type="nucleotide sequence ID" value="NZ_FNAS01000015.1"/>
</dbReference>
<dbReference type="CDD" id="cd00761">
    <property type="entry name" value="Glyco_tranf_GTA_type"/>
    <property type="match status" value="1"/>
</dbReference>
<dbReference type="InterPro" id="IPR029044">
    <property type="entry name" value="Nucleotide-diphossugar_trans"/>
</dbReference>
<dbReference type="Gene3D" id="3.90.550.10">
    <property type="entry name" value="Spore Coat Polysaccharide Biosynthesis Protein SpsA, Chain A"/>
    <property type="match status" value="1"/>
</dbReference>
<dbReference type="STRING" id="1071918.SAMN05421544_1158"/>
<dbReference type="Pfam" id="PF00535">
    <property type="entry name" value="Glycos_transf_2"/>
    <property type="match status" value="1"/>
</dbReference>
<dbReference type="AlphaFoldDB" id="A0A1G7EBB2"/>
<protein>
    <submittedName>
        <fullName evidence="2">Glycosyltransferase involved in cell wall bisynthesis</fullName>
    </submittedName>
</protein>
<dbReference type="PANTHER" id="PTHR22916:SF3">
    <property type="entry name" value="UDP-GLCNAC:BETAGAL BETA-1,3-N-ACETYLGLUCOSAMINYLTRANSFERASE-LIKE PROTEIN 1"/>
    <property type="match status" value="1"/>
</dbReference>
<feature type="domain" description="Glycosyltransferase 2-like" evidence="1">
    <location>
        <begin position="8"/>
        <end position="134"/>
    </location>
</feature>
<reference evidence="2 3" key="1">
    <citation type="submission" date="2016-10" db="EMBL/GenBank/DDBJ databases">
        <authorList>
            <person name="de Groot N.N."/>
        </authorList>
    </citation>
    <scope>NUCLEOTIDE SEQUENCE [LARGE SCALE GENOMIC DNA]</scope>
    <source>
        <strain evidence="2 3">DSM 24015</strain>
    </source>
</reference>
<keyword evidence="2" id="KW-0808">Transferase</keyword>
<evidence type="ECO:0000313" key="3">
    <source>
        <dbReference type="Proteomes" id="UP000198517"/>
    </source>
</evidence>
<dbReference type="OrthoDB" id="597270at2"/>
<sequence length="307" mass="36153">MGKCPLVSIIVPAYNVENYIEEALQSVLSQTYQNWECIIINDGSTDNTLNIIKKWKEKDSRFRIYEQENQGIIKTRNRGIDLAKGELVAFLDSDDVWLPCHLEHNINNLYENNADFAYSRSFLIKNNIYTNDIARPLISCQEGKLDKKFIPHMLFHNEIDTPAVVCKKQALVECSKFSFDKNAEDLHLWLKLLFAGVRFYSSNKHTIYVRIREGSLSNTDRNCTRDVLEVVFSFKREIQNLGINYNYYFRLWARRYFLLKPTKKHYIEAINYINSISSDYFSVLRRISKYFPESLLKLIVLQLLKLK</sequence>
<evidence type="ECO:0000259" key="1">
    <source>
        <dbReference type="Pfam" id="PF00535"/>
    </source>
</evidence>
<accession>A0A1G7EBB2</accession>
<proteinExistence type="predicted"/>
<organism evidence="2 3">
    <name type="scientific">Riemerella columbipharyngis</name>
    <dbReference type="NCBI Taxonomy" id="1071918"/>
    <lineage>
        <taxon>Bacteria</taxon>
        <taxon>Pseudomonadati</taxon>
        <taxon>Bacteroidota</taxon>
        <taxon>Flavobacteriia</taxon>
        <taxon>Flavobacteriales</taxon>
        <taxon>Weeksellaceae</taxon>
        <taxon>Riemerella</taxon>
    </lineage>
</organism>
<dbReference type="EMBL" id="FNAS01000015">
    <property type="protein sequence ID" value="SDE60949.1"/>
    <property type="molecule type" value="Genomic_DNA"/>
</dbReference>
<dbReference type="PANTHER" id="PTHR22916">
    <property type="entry name" value="GLYCOSYLTRANSFERASE"/>
    <property type="match status" value="1"/>
</dbReference>
<name>A0A1G7EBB2_9FLAO</name>
<dbReference type="GO" id="GO:0016758">
    <property type="term" value="F:hexosyltransferase activity"/>
    <property type="evidence" value="ECO:0007669"/>
    <property type="project" value="UniProtKB-ARBA"/>
</dbReference>